<proteinExistence type="predicted"/>
<dbReference type="AlphaFoldDB" id="A0A506UHJ0"/>
<feature type="signal peptide" evidence="1">
    <location>
        <begin position="1"/>
        <end position="24"/>
    </location>
</feature>
<dbReference type="Proteomes" id="UP000320314">
    <property type="component" value="Unassembled WGS sequence"/>
</dbReference>
<evidence type="ECO:0000313" key="3">
    <source>
        <dbReference type="Proteomes" id="UP000320314"/>
    </source>
</evidence>
<evidence type="ECO:0000256" key="1">
    <source>
        <dbReference type="SAM" id="SignalP"/>
    </source>
</evidence>
<name>A0A506UHJ0_9HYPH</name>
<dbReference type="EMBL" id="VHLH01000001">
    <property type="protein sequence ID" value="TPW32768.1"/>
    <property type="molecule type" value="Genomic_DNA"/>
</dbReference>
<sequence>MAARFTRMPLAAGLAMALAGAAYADSGSYEIAATDCNSAAQRVVSNTGGQLLSVSATTEGGKSACRVTVLVPSKGDKRPRKVTKTVSK</sequence>
<dbReference type="OrthoDB" id="7917347at2"/>
<keyword evidence="3" id="KW-1185">Reference proteome</keyword>
<gene>
    <name evidence="2" type="ORF">FJU11_00650</name>
</gene>
<evidence type="ECO:0000313" key="2">
    <source>
        <dbReference type="EMBL" id="TPW32768.1"/>
    </source>
</evidence>
<dbReference type="RefSeq" id="WP_141165071.1">
    <property type="nucleotide sequence ID" value="NZ_VHLH01000001.1"/>
</dbReference>
<accession>A0A506UHJ0</accession>
<reference evidence="2 3" key="1">
    <citation type="submission" date="2019-06" db="EMBL/GenBank/DDBJ databases">
        <authorList>
            <person name="Li M."/>
        </authorList>
    </citation>
    <scope>NUCLEOTIDE SEQUENCE [LARGE SCALE GENOMIC DNA]</scope>
    <source>
        <strain evidence="2 3">BGMRC6574</strain>
    </source>
</reference>
<comment type="caution">
    <text evidence="2">The sequence shown here is derived from an EMBL/GenBank/DDBJ whole genome shotgun (WGS) entry which is preliminary data.</text>
</comment>
<protein>
    <submittedName>
        <fullName evidence="2">Uncharacterized protein</fullName>
    </submittedName>
</protein>
<organism evidence="2 3">
    <name type="scientific">Pararhizobium mangrovi</name>
    <dbReference type="NCBI Taxonomy" id="2590452"/>
    <lineage>
        <taxon>Bacteria</taxon>
        <taxon>Pseudomonadati</taxon>
        <taxon>Pseudomonadota</taxon>
        <taxon>Alphaproteobacteria</taxon>
        <taxon>Hyphomicrobiales</taxon>
        <taxon>Rhizobiaceae</taxon>
        <taxon>Rhizobium/Agrobacterium group</taxon>
        <taxon>Pararhizobium</taxon>
    </lineage>
</organism>
<keyword evidence="1" id="KW-0732">Signal</keyword>
<feature type="chain" id="PRO_5021437445" evidence="1">
    <location>
        <begin position="25"/>
        <end position="88"/>
    </location>
</feature>